<keyword evidence="1" id="KW-1133">Transmembrane helix</keyword>
<keyword evidence="3" id="KW-1185">Reference proteome</keyword>
<feature type="transmembrane region" description="Helical" evidence="1">
    <location>
        <begin position="58"/>
        <end position="78"/>
    </location>
</feature>
<accession>A0ABS8ZP80</accession>
<dbReference type="RefSeq" id="WP_233731093.1">
    <property type="nucleotide sequence ID" value="NZ_JAJVCN010000004.1"/>
</dbReference>
<dbReference type="EMBL" id="JAJVCN010000004">
    <property type="protein sequence ID" value="MCE7009561.1"/>
    <property type="molecule type" value="Genomic_DNA"/>
</dbReference>
<evidence type="ECO:0008006" key="4">
    <source>
        <dbReference type="Google" id="ProtNLM"/>
    </source>
</evidence>
<keyword evidence="1" id="KW-0812">Transmembrane</keyword>
<feature type="transmembrane region" description="Helical" evidence="1">
    <location>
        <begin position="90"/>
        <end position="107"/>
    </location>
</feature>
<evidence type="ECO:0000313" key="3">
    <source>
        <dbReference type="Proteomes" id="UP001521150"/>
    </source>
</evidence>
<feature type="transmembrane region" description="Helical" evidence="1">
    <location>
        <begin position="26"/>
        <end position="46"/>
    </location>
</feature>
<evidence type="ECO:0000256" key="1">
    <source>
        <dbReference type="SAM" id="Phobius"/>
    </source>
</evidence>
<sequence>MQYPPEGRQAPAAGFTGRAAVVMRRAVTAVVFIIAGLTFCFGFGNGYAVGVQLGVPGWIAPLVAPSIDLSVVALLASMQYLRTNGYDGRLLGPRLLLLFSGTATLAMNTAHPIIIGAYGQACFYAVAPLLLIGWSEVGPRLLASMHGTTAEPSPAVPDDQAGADAELVARARQLDAEHREQHGRPITRDKLRAALKVSNAVASDVLRSIRTLRKD</sequence>
<dbReference type="Proteomes" id="UP001521150">
    <property type="component" value="Unassembled WGS sequence"/>
</dbReference>
<reference evidence="2 3" key="1">
    <citation type="submission" date="2021-12" db="EMBL/GenBank/DDBJ databases">
        <title>Genome sequence of Kibdelosporangium philippinense ATCC 49844.</title>
        <authorList>
            <person name="Fedorov E.A."/>
            <person name="Omeragic M."/>
            <person name="Shalygina K.F."/>
            <person name="Maclea K.S."/>
        </authorList>
    </citation>
    <scope>NUCLEOTIDE SEQUENCE [LARGE SCALE GENOMIC DNA]</scope>
    <source>
        <strain evidence="2 3">ATCC 49844</strain>
    </source>
</reference>
<evidence type="ECO:0000313" key="2">
    <source>
        <dbReference type="EMBL" id="MCE7009561.1"/>
    </source>
</evidence>
<proteinExistence type="predicted"/>
<protein>
    <recommendedName>
        <fullName evidence="4">DUF2637 domain-containing protein</fullName>
    </recommendedName>
</protein>
<comment type="caution">
    <text evidence="2">The sequence shown here is derived from an EMBL/GenBank/DDBJ whole genome shotgun (WGS) entry which is preliminary data.</text>
</comment>
<feature type="transmembrane region" description="Helical" evidence="1">
    <location>
        <begin position="113"/>
        <end position="134"/>
    </location>
</feature>
<keyword evidence="1" id="KW-0472">Membrane</keyword>
<name>A0ABS8ZP80_9PSEU</name>
<gene>
    <name evidence="2" type="ORF">LWC34_43150</name>
</gene>
<organism evidence="2 3">
    <name type="scientific">Kibdelosporangium philippinense</name>
    <dbReference type="NCBI Taxonomy" id="211113"/>
    <lineage>
        <taxon>Bacteria</taxon>
        <taxon>Bacillati</taxon>
        <taxon>Actinomycetota</taxon>
        <taxon>Actinomycetes</taxon>
        <taxon>Pseudonocardiales</taxon>
        <taxon>Pseudonocardiaceae</taxon>
        <taxon>Kibdelosporangium</taxon>
    </lineage>
</organism>